<dbReference type="Pfam" id="PF13739">
    <property type="entry name" value="PdaC"/>
    <property type="match status" value="1"/>
</dbReference>
<dbReference type="PROSITE" id="PS51257">
    <property type="entry name" value="PROKAR_LIPOPROTEIN"/>
    <property type="match status" value="1"/>
</dbReference>
<dbReference type="RefSeq" id="WP_127705171.1">
    <property type="nucleotide sequence ID" value="NZ_SACO01000001.1"/>
</dbReference>
<reference evidence="3 4" key="1">
    <citation type="submission" date="2019-01" db="EMBL/GenBank/DDBJ databases">
        <authorList>
            <person name="Chen W.-M."/>
        </authorList>
    </citation>
    <scope>NUCLEOTIDE SEQUENCE [LARGE SCALE GENOMIC DNA]</scope>
    <source>
        <strain evidence="3 4">FSY-9</strain>
    </source>
</reference>
<feature type="domain" description="Deacetylase PdaC" evidence="2">
    <location>
        <begin position="56"/>
        <end position="146"/>
    </location>
</feature>
<gene>
    <name evidence="3" type="ORF">EOE18_00625</name>
</gene>
<keyword evidence="1" id="KW-0732">Signal</keyword>
<evidence type="ECO:0000313" key="4">
    <source>
        <dbReference type="Proteomes" id="UP000282837"/>
    </source>
</evidence>
<evidence type="ECO:0000256" key="1">
    <source>
        <dbReference type="SAM" id="SignalP"/>
    </source>
</evidence>
<dbReference type="OrthoDB" id="4760806at2"/>
<dbReference type="Gene3D" id="3.30.565.40">
    <property type="entry name" value="Fervidobacterium nodosum Rt17-B1 like"/>
    <property type="match status" value="1"/>
</dbReference>
<dbReference type="InterPro" id="IPR025303">
    <property type="entry name" value="PdaC"/>
</dbReference>
<evidence type="ECO:0000313" key="3">
    <source>
        <dbReference type="EMBL" id="RVU07628.1"/>
    </source>
</evidence>
<dbReference type="AlphaFoldDB" id="A0A437NCE7"/>
<organism evidence="3 4">
    <name type="scientific">Novosphingobium umbonatum</name>
    <dbReference type="NCBI Taxonomy" id="1908524"/>
    <lineage>
        <taxon>Bacteria</taxon>
        <taxon>Pseudomonadati</taxon>
        <taxon>Pseudomonadota</taxon>
        <taxon>Alphaproteobacteria</taxon>
        <taxon>Sphingomonadales</taxon>
        <taxon>Sphingomonadaceae</taxon>
        <taxon>Novosphingobium</taxon>
    </lineage>
</organism>
<keyword evidence="4" id="KW-1185">Reference proteome</keyword>
<feature type="chain" id="PRO_5019333690" evidence="1">
    <location>
        <begin position="22"/>
        <end position="273"/>
    </location>
</feature>
<evidence type="ECO:0000259" key="2">
    <source>
        <dbReference type="Pfam" id="PF13739"/>
    </source>
</evidence>
<name>A0A437NCE7_9SPHN</name>
<comment type="caution">
    <text evidence="3">The sequence shown here is derived from an EMBL/GenBank/DDBJ whole genome shotgun (WGS) entry which is preliminary data.</text>
</comment>
<dbReference type="Proteomes" id="UP000282837">
    <property type="component" value="Unassembled WGS sequence"/>
</dbReference>
<dbReference type="EMBL" id="SACO01000001">
    <property type="protein sequence ID" value="RVU07628.1"/>
    <property type="molecule type" value="Genomic_DNA"/>
</dbReference>
<proteinExistence type="predicted"/>
<feature type="signal peptide" evidence="1">
    <location>
        <begin position="1"/>
        <end position="21"/>
    </location>
</feature>
<protein>
    <submittedName>
        <fullName evidence="3">DUF3298/DUF4163 domain-containing protein</fullName>
    </submittedName>
</protein>
<accession>A0A437NCE7</accession>
<sequence>MLAAWRIGLLAGAALVLTACGKGEATAPTAAASSAGTAPQPPAPPVPVAGVARKVHEETKLYAFDYSYPAAAEAIPALKSWLEADMAKQKADLAQSAKEGAADAKQSGFDYRPYASGMDWKVVADLPQWLSLSASVYSDTGGAHPNHGTTALLWDKAAGQQRKVVDLFTSPAAFTKVLQPAFCDALDAQRAKRRGAKVNRNSGDEFDACLDPASVTVILGSAKKQGFDRIGFLIDPYAAGPYAEGDYEVTLPVTDKVPAAVKPQFRAAFATGK</sequence>